<proteinExistence type="predicted"/>
<organism evidence="1">
    <name type="scientific">Pararge aegeria</name>
    <name type="common">speckled wood butterfly</name>
    <dbReference type="NCBI Taxonomy" id="116150"/>
    <lineage>
        <taxon>Eukaryota</taxon>
        <taxon>Metazoa</taxon>
        <taxon>Ecdysozoa</taxon>
        <taxon>Arthropoda</taxon>
        <taxon>Hexapoda</taxon>
        <taxon>Insecta</taxon>
        <taxon>Pterygota</taxon>
        <taxon>Neoptera</taxon>
        <taxon>Endopterygota</taxon>
        <taxon>Lepidoptera</taxon>
        <taxon>Glossata</taxon>
        <taxon>Ditrysia</taxon>
        <taxon>Papilionoidea</taxon>
        <taxon>Nymphalidae</taxon>
        <taxon>Satyrinae</taxon>
        <taxon>Satyrini</taxon>
        <taxon>Parargina</taxon>
        <taxon>Pararge</taxon>
    </lineage>
</organism>
<dbReference type="EMBL" id="GAIX01011246">
    <property type="protein sequence ID" value="JAA81314.1"/>
    <property type="molecule type" value="Transcribed_RNA"/>
</dbReference>
<dbReference type="AlphaFoldDB" id="S4NWE9"/>
<name>S4NWE9_9NEOP</name>
<sequence>LVRQCSAGLAWAGDTSPRGKDITFIPSRIYIHPPSMGTRVDNISTVDIIGERRTPGKCHKLIILICAHGFDK</sequence>
<reference evidence="1" key="2">
    <citation type="submission" date="2013-05" db="EMBL/GenBank/DDBJ databases">
        <authorList>
            <person name="Carter J.-M."/>
            <person name="Baker S.C."/>
            <person name="Pink R."/>
            <person name="Carter D.R.F."/>
            <person name="Collins A."/>
            <person name="Tomlin J."/>
            <person name="Gibbs M."/>
            <person name="Breuker C.J."/>
        </authorList>
    </citation>
    <scope>NUCLEOTIDE SEQUENCE</scope>
    <source>
        <tissue evidence="1">Ovary</tissue>
    </source>
</reference>
<reference evidence="1" key="1">
    <citation type="journal article" date="2013" name="BMC Genomics">
        <title>Unscrambling butterfly oogenesis.</title>
        <authorList>
            <person name="Carter J.M."/>
            <person name="Baker S.C."/>
            <person name="Pink R."/>
            <person name="Carter D.R."/>
            <person name="Collins A."/>
            <person name="Tomlin J."/>
            <person name="Gibbs M."/>
            <person name="Breuker C.J."/>
        </authorList>
    </citation>
    <scope>NUCLEOTIDE SEQUENCE</scope>
    <source>
        <tissue evidence="1">Ovary</tissue>
    </source>
</reference>
<evidence type="ECO:0000313" key="1">
    <source>
        <dbReference type="EMBL" id="JAA81314.1"/>
    </source>
</evidence>
<protein>
    <submittedName>
        <fullName evidence="1">Uncharacterized protein</fullName>
    </submittedName>
</protein>
<accession>S4NWE9</accession>
<feature type="non-terminal residue" evidence="1">
    <location>
        <position position="1"/>
    </location>
</feature>